<feature type="signal peptide" evidence="5">
    <location>
        <begin position="1"/>
        <end position="20"/>
    </location>
</feature>
<dbReference type="AlphaFoldDB" id="A0A8K0X2B0"/>
<keyword evidence="5" id="KW-0732">Signal</keyword>
<dbReference type="Proteomes" id="UP000813385">
    <property type="component" value="Unassembled WGS sequence"/>
</dbReference>
<keyword evidence="7" id="KW-1185">Reference proteome</keyword>
<evidence type="ECO:0000313" key="7">
    <source>
        <dbReference type="Proteomes" id="UP000813385"/>
    </source>
</evidence>
<dbReference type="EC" id="3.2.1.28" evidence="4"/>
<keyword evidence="3 4" id="KW-0326">Glycosidase</keyword>
<dbReference type="PRINTS" id="PR00744">
    <property type="entry name" value="GLHYDRLASE37"/>
</dbReference>
<dbReference type="EMBL" id="JAGPXD010000004">
    <property type="protein sequence ID" value="KAH7359076.1"/>
    <property type="molecule type" value="Genomic_DNA"/>
</dbReference>
<evidence type="ECO:0000256" key="1">
    <source>
        <dbReference type="ARBA" id="ARBA00005615"/>
    </source>
</evidence>
<sequence>MMRFSRTLAALAALVPLAHAQLYQNGSITAPCDSPIYCHGEILSAIQLARPFADSKTFVDMPAKKSLAEIQRAFDRLEKPLRNNTELNNFLRENFAQAGGELEEVDGLSTDPQFLENIEDANIREFTEKVIDIWPDLTRRYSGSASNCTDCPNSFIPINHTFVVAGGRFREPYYWDSYWILEGLLLTGGDFVNVSREQIENFLDLVDQYGFVMNGARRYYLNRSQPPLLTQMVRIYLEKTNDTELLERALPLLIKEHEWWTTNRTIEVTKDDKTYSLTLYNVSNTQPRPESYYEDYTTASNSSFYAEDGIIYPESQELNDTEKAFVYANLASGAESGWDYTSRWMSRPNDAIRHVYFPLRYLNIINIVPVELNSILYWNEITISKLLNDTGNTTEASEWEEKANNRSEAIYDLMWNETLFGFFDFNTTSGEQYTFVPADDDATASELSGAPPGKMTYFNVAQFYPFWTGAAPAHLKNNPYAVKTAFERVSNYLDSKAGGIPATNLRTGEQWDQPSVWPPLIHILMEGLLNTPPTFGEDDPAYQDVQDLALRIGQRYLDSTFCTWYATGGNTTDFPRLEGLEEEQIGTMFEKYSDNSTNEAGEGGEYEVVEGFGWSNGVLIWTVDAFGNNLTRPDCGNIEAATPADTKRSLQRRAVELDRRDASWTKKFGRRAANRKA</sequence>
<organism evidence="6 7">
    <name type="scientific">Plectosphaerella cucumerina</name>
    <dbReference type="NCBI Taxonomy" id="40658"/>
    <lineage>
        <taxon>Eukaryota</taxon>
        <taxon>Fungi</taxon>
        <taxon>Dikarya</taxon>
        <taxon>Ascomycota</taxon>
        <taxon>Pezizomycotina</taxon>
        <taxon>Sordariomycetes</taxon>
        <taxon>Hypocreomycetidae</taxon>
        <taxon>Glomerellales</taxon>
        <taxon>Plectosphaerellaceae</taxon>
        <taxon>Plectosphaerella</taxon>
    </lineage>
</organism>
<dbReference type="InterPro" id="IPR012341">
    <property type="entry name" value="6hp_glycosidase-like_sf"/>
</dbReference>
<comment type="similarity">
    <text evidence="1 4">Belongs to the glycosyl hydrolase 37 family.</text>
</comment>
<evidence type="ECO:0000256" key="4">
    <source>
        <dbReference type="RuleBase" id="RU361180"/>
    </source>
</evidence>
<dbReference type="InterPro" id="IPR001661">
    <property type="entry name" value="Glyco_hydro_37"/>
</dbReference>
<dbReference type="GO" id="GO:0005993">
    <property type="term" value="P:trehalose catabolic process"/>
    <property type="evidence" value="ECO:0007669"/>
    <property type="project" value="TreeGrafter"/>
</dbReference>
<proteinExistence type="inferred from homology"/>
<feature type="chain" id="PRO_5035464407" description="Trehalase" evidence="5">
    <location>
        <begin position="21"/>
        <end position="677"/>
    </location>
</feature>
<dbReference type="OrthoDB" id="3542292at2759"/>
<dbReference type="Gene3D" id="1.50.10.10">
    <property type="match status" value="1"/>
</dbReference>
<dbReference type="PANTHER" id="PTHR23403:SF1">
    <property type="entry name" value="TREHALASE"/>
    <property type="match status" value="1"/>
</dbReference>
<evidence type="ECO:0000256" key="3">
    <source>
        <dbReference type="ARBA" id="ARBA00023295"/>
    </source>
</evidence>
<dbReference type="PANTHER" id="PTHR23403">
    <property type="entry name" value="TREHALASE"/>
    <property type="match status" value="1"/>
</dbReference>
<dbReference type="PROSITE" id="PS00928">
    <property type="entry name" value="TREHALASE_2"/>
    <property type="match status" value="1"/>
</dbReference>
<comment type="caution">
    <text evidence="6">The sequence shown here is derived from an EMBL/GenBank/DDBJ whole genome shotgun (WGS) entry which is preliminary data.</text>
</comment>
<evidence type="ECO:0000313" key="6">
    <source>
        <dbReference type="EMBL" id="KAH7359076.1"/>
    </source>
</evidence>
<dbReference type="InterPro" id="IPR008928">
    <property type="entry name" value="6-hairpin_glycosidase_sf"/>
</dbReference>
<reference evidence="6" key="1">
    <citation type="journal article" date="2021" name="Nat. Commun.">
        <title>Genetic determinants of endophytism in the Arabidopsis root mycobiome.</title>
        <authorList>
            <person name="Mesny F."/>
            <person name="Miyauchi S."/>
            <person name="Thiergart T."/>
            <person name="Pickel B."/>
            <person name="Atanasova L."/>
            <person name="Karlsson M."/>
            <person name="Huettel B."/>
            <person name="Barry K.W."/>
            <person name="Haridas S."/>
            <person name="Chen C."/>
            <person name="Bauer D."/>
            <person name="Andreopoulos W."/>
            <person name="Pangilinan J."/>
            <person name="LaButti K."/>
            <person name="Riley R."/>
            <person name="Lipzen A."/>
            <person name="Clum A."/>
            <person name="Drula E."/>
            <person name="Henrissat B."/>
            <person name="Kohler A."/>
            <person name="Grigoriev I.V."/>
            <person name="Martin F.M."/>
            <person name="Hacquard S."/>
        </authorList>
    </citation>
    <scope>NUCLEOTIDE SEQUENCE</scope>
    <source>
        <strain evidence="6">MPI-CAGE-AT-0016</strain>
    </source>
</reference>
<dbReference type="SUPFAM" id="SSF48208">
    <property type="entry name" value="Six-hairpin glycosidases"/>
    <property type="match status" value="1"/>
</dbReference>
<evidence type="ECO:0000256" key="5">
    <source>
        <dbReference type="SAM" id="SignalP"/>
    </source>
</evidence>
<evidence type="ECO:0000256" key="2">
    <source>
        <dbReference type="ARBA" id="ARBA00022801"/>
    </source>
</evidence>
<comment type="catalytic activity">
    <reaction evidence="4">
        <text>alpha,alpha-trehalose + H2O = alpha-D-glucose + beta-D-glucose</text>
        <dbReference type="Rhea" id="RHEA:32675"/>
        <dbReference type="ChEBI" id="CHEBI:15377"/>
        <dbReference type="ChEBI" id="CHEBI:15903"/>
        <dbReference type="ChEBI" id="CHEBI:16551"/>
        <dbReference type="ChEBI" id="CHEBI:17925"/>
        <dbReference type="EC" id="3.2.1.28"/>
    </reaction>
</comment>
<protein>
    <recommendedName>
        <fullName evidence="4">Trehalase</fullName>
        <ecNumber evidence="4">3.2.1.28</ecNumber>
    </recommendedName>
    <alternativeName>
        <fullName evidence="4">Alpha-trehalose glucohydrolase</fullName>
    </alternativeName>
</protein>
<accession>A0A8K0X2B0</accession>
<keyword evidence="2 4" id="KW-0378">Hydrolase</keyword>
<dbReference type="GO" id="GO:0004555">
    <property type="term" value="F:alpha,alpha-trehalase activity"/>
    <property type="evidence" value="ECO:0007669"/>
    <property type="project" value="UniProtKB-EC"/>
</dbReference>
<gene>
    <name evidence="6" type="ORF">B0T11DRAFT_229191</name>
</gene>
<dbReference type="InterPro" id="IPR018232">
    <property type="entry name" value="Glyco_hydro_37_CS"/>
</dbReference>
<dbReference type="Pfam" id="PF01204">
    <property type="entry name" value="Trehalase"/>
    <property type="match status" value="1"/>
</dbReference>
<name>A0A8K0X2B0_9PEZI</name>